<evidence type="ECO:0000313" key="2">
    <source>
        <dbReference type="Proteomes" id="UP000805193"/>
    </source>
</evidence>
<proteinExistence type="predicted"/>
<gene>
    <name evidence="1" type="ORF">HPB47_005156</name>
</gene>
<protein>
    <submittedName>
        <fullName evidence="1">Uncharacterized protein</fullName>
    </submittedName>
</protein>
<accession>A0AC60PDR5</accession>
<evidence type="ECO:0000313" key="1">
    <source>
        <dbReference type="EMBL" id="KAG0418061.1"/>
    </source>
</evidence>
<reference evidence="1 2" key="1">
    <citation type="journal article" date="2020" name="Cell">
        <title>Large-Scale Comparative Analyses of Tick Genomes Elucidate Their Genetic Diversity and Vector Capacities.</title>
        <authorList>
            <consortium name="Tick Genome and Microbiome Consortium (TIGMIC)"/>
            <person name="Jia N."/>
            <person name="Wang J."/>
            <person name="Shi W."/>
            <person name="Du L."/>
            <person name="Sun Y."/>
            <person name="Zhan W."/>
            <person name="Jiang J.F."/>
            <person name="Wang Q."/>
            <person name="Zhang B."/>
            <person name="Ji P."/>
            <person name="Bell-Sakyi L."/>
            <person name="Cui X.M."/>
            <person name="Yuan T.T."/>
            <person name="Jiang B.G."/>
            <person name="Yang W.F."/>
            <person name="Lam T.T."/>
            <person name="Chang Q.C."/>
            <person name="Ding S.J."/>
            <person name="Wang X.J."/>
            <person name="Zhu J.G."/>
            <person name="Ruan X.D."/>
            <person name="Zhao L."/>
            <person name="Wei J.T."/>
            <person name="Ye R.Z."/>
            <person name="Que T.C."/>
            <person name="Du C.H."/>
            <person name="Zhou Y.H."/>
            <person name="Cheng J.X."/>
            <person name="Dai P.F."/>
            <person name="Guo W.B."/>
            <person name="Han X.H."/>
            <person name="Huang E.J."/>
            <person name="Li L.F."/>
            <person name="Wei W."/>
            <person name="Gao Y.C."/>
            <person name="Liu J.Z."/>
            <person name="Shao H.Z."/>
            <person name="Wang X."/>
            <person name="Wang C.C."/>
            <person name="Yang T.C."/>
            <person name="Huo Q.B."/>
            <person name="Li W."/>
            <person name="Chen H.Y."/>
            <person name="Chen S.E."/>
            <person name="Zhou L.G."/>
            <person name="Ni X.B."/>
            <person name="Tian J.H."/>
            <person name="Sheng Y."/>
            <person name="Liu T."/>
            <person name="Pan Y.S."/>
            <person name="Xia L.Y."/>
            <person name="Li J."/>
            <person name="Zhao F."/>
            <person name="Cao W.C."/>
        </authorList>
    </citation>
    <scope>NUCLEOTIDE SEQUENCE [LARGE SCALE GENOMIC DNA]</scope>
    <source>
        <strain evidence="1">Iper-2018</strain>
    </source>
</reference>
<name>A0AC60PDR5_IXOPE</name>
<dbReference type="EMBL" id="JABSTQ010010771">
    <property type="protein sequence ID" value="KAG0418061.1"/>
    <property type="molecule type" value="Genomic_DNA"/>
</dbReference>
<organism evidence="1 2">
    <name type="scientific">Ixodes persulcatus</name>
    <name type="common">Taiga tick</name>
    <dbReference type="NCBI Taxonomy" id="34615"/>
    <lineage>
        <taxon>Eukaryota</taxon>
        <taxon>Metazoa</taxon>
        <taxon>Ecdysozoa</taxon>
        <taxon>Arthropoda</taxon>
        <taxon>Chelicerata</taxon>
        <taxon>Arachnida</taxon>
        <taxon>Acari</taxon>
        <taxon>Parasitiformes</taxon>
        <taxon>Ixodida</taxon>
        <taxon>Ixodoidea</taxon>
        <taxon>Ixodidae</taxon>
        <taxon>Ixodinae</taxon>
        <taxon>Ixodes</taxon>
    </lineage>
</organism>
<sequence length="172" mass="19882">MPLNKFRKLRRLIHFVSEEDGSDKYAKIRPALNRIQKNCSSIQQEHQQSIDEMVVPYKETRAGKLRQYIRNKPHKWGFKLFVRGGVSGIVHDILPYAGSDTFFATTFTEEEKALRLGAKVVIDLCKTLEKPEQSVVYFDNFFCSLELLRYLRHKKGYKPLGPFDVRGSGTAL</sequence>
<comment type="caution">
    <text evidence="1">The sequence shown here is derived from an EMBL/GenBank/DDBJ whole genome shotgun (WGS) entry which is preliminary data.</text>
</comment>
<keyword evidence="2" id="KW-1185">Reference proteome</keyword>
<dbReference type="Proteomes" id="UP000805193">
    <property type="component" value="Unassembled WGS sequence"/>
</dbReference>